<evidence type="ECO:0000313" key="2">
    <source>
        <dbReference type="Proteomes" id="UP000004982"/>
    </source>
</evidence>
<comment type="caution">
    <text evidence="1">The sequence shown here is derived from an EMBL/GenBank/DDBJ whole genome shotgun (WGS) entry which is preliminary data.</text>
</comment>
<gene>
    <name evidence="1" type="ORF">HMPREF9418_1042</name>
</gene>
<reference evidence="1 2" key="1">
    <citation type="submission" date="2011-05" db="EMBL/GenBank/DDBJ databases">
        <authorList>
            <person name="Muzny D."/>
            <person name="Qin X."/>
            <person name="Deng J."/>
            <person name="Jiang H."/>
            <person name="Liu Y."/>
            <person name="Qu J."/>
            <person name="Song X.-Z."/>
            <person name="Zhang L."/>
            <person name="Thornton R."/>
            <person name="Coyle M."/>
            <person name="Francisco L."/>
            <person name="Jackson L."/>
            <person name="Javaid M."/>
            <person name="Korchina V."/>
            <person name="Kovar C."/>
            <person name="Mata R."/>
            <person name="Mathew T."/>
            <person name="Ngo R."/>
            <person name="Nguyen L."/>
            <person name="Nguyen N."/>
            <person name="Okwuonu G."/>
            <person name="Ongeri F."/>
            <person name="Pham C."/>
            <person name="Simmons D."/>
            <person name="Wilczek-Boney K."/>
            <person name="Hale W."/>
            <person name="Jakkamsetti A."/>
            <person name="Pham P."/>
            <person name="Ruth R."/>
            <person name="San Lucas F."/>
            <person name="Warren J."/>
            <person name="Zhang J."/>
            <person name="Zhao Z."/>
            <person name="Zhou C."/>
            <person name="Zhu D."/>
            <person name="Lee S."/>
            <person name="Bess C."/>
            <person name="Blankenburg K."/>
            <person name="Forbes L."/>
            <person name="Fu Q."/>
            <person name="Gubbala S."/>
            <person name="Hirani K."/>
            <person name="Jayaseelan J.C."/>
            <person name="Lara F."/>
            <person name="Munidasa M."/>
            <person name="Palculict T."/>
            <person name="Patil S."/>
            <person name="Pu L.-L."/>
            <person name="Saada N."/>
            <person name="Tang L."/>
            <person name="Weissenberger G."/>
            <person name="Zhu Y."/>
            <person name="Hemphill L."/>
            <person name="Shang Y."/>
            <person name="Youmans B."/>
            <person name="Ayvaz T."/>
            <person name="Ross M."/>
            <person name="Santibanez J."/>
            <person name="Aqrawi P."/>
            <person name="Gross S."/>
            <person name="Joshi V."/>
            <person name="Fowler G."/>
            <person name="Nazareth L."/>
            <person name="Reid J."/>
            <person name="Worley K."/>
            <person name="Petrosino J."/>
            <person name="Highlander S."/>
            <person name="Gibbs R."/>
        </authorList>
    </citation>
    <scope>NUCLEOTIDE SEQUENCE [LARGE SCALE GENOMIC DNA]</scope>
    <source>
        <strain evidence="1 2">ATCC 33926</strain>
    </source>
</reference>
<protein>
    <submittedName>
        <fullName evidence="1">Uncharacterized protein</fullName>
    </submittedName>
</protein>
<dbReference type="AlphaFoldDB" id="A0AA36UJZ6"/>
<name>A0AA36UJZ6_9NEIS</name>
<organism evidence="1 2">
    <name type="scientific">Neisseria macacae ATCC 33926</name>
    <dbReference type="NCBI Taxonomy" id="997348"/>
    <lineage>
        <taxon>Bacteria</taxon>
        <taxon>Pseudomonadati</taxon>
        <taxon>Pseudomonadota</taxon>
        <taxon>Betaproteobacteria</taxon>
        <taxon>Neisseriales</taxon>
        <taxon>Neisseriaceae</taxon>
        <taxon>Neisseria</taxon>
    </lineage>
</organism>
<evidence type="ECO:0000313" key="1">
    <source>
        <dbReference type="EMBL" id="EGQ77425.1"/>
    </source>
</evidence>
<accession>A0AA36UJZ6</accession>
<dbReference type="Proteomes" id="UP000004982">
    <property type="component" value="Unassembled WGS sequence"/>
</dbReference>
<proteinExistence type="predicted"/>
<dbReference type="EMBL" id="AFQE01000048">
    <property type="protein sequence ID" value="EGQ77425.1"/>
    <property type="molecule type" value="Genomic_DNA"/>
</dbReference>
<sequence>MGKQGECVHGIPDGRGRVCITRGYVYCVLELDAACLIFKHF</sequence>